<dbReference type="Gene3D" id="3.40.50.720">
    <property type="entry name" value="NAD(P)-binding Rossmann-like Domain"/>
    <property type="match status" value="1"/>
</dbReference>
<reference evidence="1 2" key="1">
    <citation type="submission" date="2019-07" db="EMBL/GenBank/DDBJ databases">
        <title>De Novo Assembly of kiwifruit Actinidia rufa.</title>
        <authorList>
            <person name="Sugita-Konishi S."/>
            <person name="Sato K."/>
            <person name="Mori E."/>
            <person name="Abe Y."/>
            <person name="Kisaki G."/>
            <person name="Hamano K."/>
            <person name="Suezawa K."/>
            <person name="Otani M."/>
            <person name="Fukuda T."/>
            <person name="Manabe T."/>
            <person name="Gomi K."/>
            <person name="Tabuchi M."/>
            <person name="Akimitsu K."/>
            <person name="Kataoka I."/>
        </authorList>
    </citation>
    <scope>NUCLEOTIDE SEQUENCE [LARGE SCALE GENOMIC DNA]</scope>
    <source>
        <strain evidence="2">cv. Fuchu</strain>
    </source>
</reference>
<comment type="caution">
    <text evidence="1">The sequence shown here is derived from an EMBL/GenBank/DDBJ whole genome shotgun (WGS) entry which is preliminary data.</text>
</comment>
<dbReference type="Pfam" id="PF05705">
    <property type="entry name" value="DUF829"/>
    <property type="match status" value="1"/>
</dbReference>
<gene>
    <name evidence="1" type="ORF">Acr_05g0005130</name>
</gene>
<keyword evidence="2" id="KW-1185">Reference proteome</keyword>
<name>A0A7J0EK81_9ERIC</name>
<dbReference type="EMBL" id="BJWL01000005">
    <property type="protein sequence ID" value="GFY86874.1"/>
    <property type="molecule type" value="Genomic_DNA"/>
</dbReference>
<protein>
    <submittedName>
        <fullName evidence="1">Peptide methionine sulfoxide reductase</fullName>
    </submittedName>
</protein>
<proteinExistence type="predicted"/>
<dbReference type="PANTHER" id="PTHR12265:SF0">
    <property type="entry name" value="EXPRESSED PROTEIN"/>
    <property type="match status" value="1"/>
</dbReference>
<dbReference type="InterPro" id="IPR008547">
    <property type="entry name" value="DUF829_TMEM53"/>
</dbReference>
<dbReference type="AlphaFoldDB" id="A0A7J0EK81"/>
<evidence type="ECO:0000313" key="2">
    <source>
        <dbReference type="Proteomes" id="UP000585474"/>
    </source>
</evidence>
<evidence type="ECO:0000313" key="1">
    <source>
        <dbReference type="EMBL" id="GFY86874.1"/>
    </source>
</evidence>
<sequence length="369" mass="40981">MGAPYLILCSEVDDLAPYQVICNFTQRLQELGADVKLVKWSSSPHVGHYQQYPIEYKGAVTELLGKASVVYSHRIRRLEGEGMGLDGPQDEISEPFYQLKKAVINSNKNFQRVALELNDHFFLPTSVEYHEDRVVGSVQDEHKEGLFHLPNPPSINAHGVLGQILFDACVPKNVEGWDVRLSPSVHRPPFASSRRHSNFNPIKCILRSRELLTHDLILKPGGSFDWHSCILSSLLTVLVREGVYLIHGQLGRKNQNIFPPQARLLRDGVRPANQRPLLPPSAADIELAYGDVTDYRSLLAACSGFHVIFHSAVLVEPWLPDSSRQATPNFEKCKAVADKIALEADSVVAVYPRVVYGPGKVTAGNTVAP</sequence>
<organism evidence="1 2">
    <name type="scientific">Actinidia rufa</name>
    <dbReference type="NCBI Taxonomy" id="165716"/>
    <lineage>
        <taxon>Eukaryota</taxon>
        <taxon>Viridiplantae</taxon>
        <taxon>Streptophyta</taxon>
        <taxon>Embryophyta</taxon>
        <taxon>Tracheophyta</taxon>
        <taxon>Spermatophyta</taxon>
        <taxon>Magnoliopsida</taxon>
        <taxon>eudicotyledons</taxon>
        <taxon>Gunneridae</taxon>
        <taxon>Pentapetalae</taxon>
        <taxon>asterids</taxon>
        <taxon>Ericales</taxon>
        <taxon>Actinidiaceae</taxon>
        <taxon>Actinidia</taxon>
    </lineage>
</organism>
<dbReference type="PANTHER" id="PTHR12265">
    <property type="entry name" value="TRANSMEMBRANE PROTEIN 53"/>
    <property type="match status" value="1"/>
</dbReference>
<dbReference type="Proteomes" id="UP000585474">
    <property type="component" value="Unassembled WGS sequence"/>
</dbReference>
<accession>A0A7J0EK81</accession>
<dbReference type="OrthoDB" id="77878at2759"/>